<evidence type="ECO:0000313" key="2">
    <source>
        <dbReference type="EMBL" id="PYH79085.1"/>
    </source>
</evidence>
<dbReference type="PANTHER" id="PTHR33321:SF12">
    <property type="entry name" value="PLANT BASIC SECRETORY PROTEIN (BSP) FAMILY PROTEIN"/>
    <property type="match status" value="1"/>
</dbReference>
<dbReference type="Proteomes" id="UP000248340">
    <property type="component" value="Unassembled WGS sequence"/>
</dbReference>
<feature type="region of interest" description="Disordered" evidence="1">
    <location>
        <begin position="1"/>
        <end position="61"/>
    </location>
</feature>
<dbReference type="AlphaFoldDB" id="A0A319C1X3"/>
<dbReference type="STRING" id="1448315.A0A319C1X3"/>
<evidence type="ECO:0000256" key="1">
    <source>
        <dbReference type="SAM" id="MobiDB-lite"/>
    </source>
</evidence>
<keyword evidence="3" id="KW-1185">Reference proteome</keyword>
<accession>A0A319C1X3</accession>
<protein>
    <submittedName>
        <fullName evidence="2">BSP-domain-containing protein</fullName>
    </submittedName>
</protein>
<feature type="compositionally biased region" description="Low complexity" evidence="1">
    <location>
        <begin position="26"/>
        <end position="57"/>
    </location>
</feature>
<dbReference type="VEuPathDB" id="FungiDB:BO82DRAFT_340960"/>
<evidence type="ECO:0000313" key="3">
    <source>
        <dbReference type="Proteomes" id="UP000248340"/>
    </source>
</evidence>
<dbReference type="GeneID" id="37136273"/>
<dbReference type="Pfam" id="PF04450">
    <property type="entry name" value="BSP"/>
    <property type="match status" value="1"/>
</dbReference>
<reference evidence="2 3" key="1">
    <citation type="submission" date="2016-12" db="EMBL/GenBank/DDBJ databases">
        <title>The genomes of Aspergillus section Nigri reveals drivers in fungal speciation.</title>
        <authorList>
            <consortium name="DOE Joint Genome Institute"/>
            <person name="Vesth T.C."/>
            <person name="Nybo J."/>
            <person name="Theobald S."/>
            <person name="Brandl J."/>
            <person name="Frisvad J.C."/>
            <person name="Nielsen K.F."/>
            <person name="Lyhne E.K."/>
            <person name="Kogle M.E."/>
            <person name="Kuo A."/>
            <person name="Riley R."/>
            <person name="Clum A."/>
            <person name="Nolan M."/>
            <person name="Lipzen A."/>
            <person name="Salamov A."/>
            <person name="Henrissat B."/>
            <person name="Wiebenga A."/>
            <person name="De Vries R.P."/>
            <person name="Grigoriev I.V."/>
            <person name="Mortensen U.H."/>
            <person name="Andersen M.R."/>
            <person name="Baker S.E."/>
        </authorList>
    </citation>
    <scope>NUCLEOTIDE SEQUENCE [LARGE SCALE GENOMIC DNA]</scope>
    <source>
        <strain evidence="2 3">CBS 121591</strain>
    </source>
</reference>
<organism evidence="2 3">
    <name type="scientific">Aspergillus uvarum CBS 121591</name>
    <dbReference type="NCBI Taxonomy" id="1448315"/>
    <lineage>
        <taxon>Eukaryota</taxon>
        <taxon>Fungi</taxon>
        <taxon>Dikarya</taxon>
        <taxon>Ascomycota</taxon>
        <taxon>Pezizomycotina</taxon>
        <taxon>Eurotiomycetes</taxon>
        <taxon>Eurotiomycetidae</taxon>
        <taxon>Eurotiales</taxon>
        <taxon>Aspergillaceae</taxon>
        <taxon>Aspergillus</taxon>
        <taxon>Aspergillus subgen. Circumdati</taxon>
    </lineage>
</organism>
<gene>
    <name evidence="2" type="ORF">BO82DRAFT_340960</name>
</gene>
<feature type="compositionally biased region" description="Pro residues" evidence="1">
    <location>
        <begin position="1"/>
        <end position="18"/>
    </location>
</feature>
<dbReference type="PANTHER" id="PTHR33321">
    <property type="match status" value="1"/>
</dbReference>
<sequence length="334" mass="36439">MARIPPSPLPPPPPPPPQATTLLTNLTKPDTSTTPNTTTLTSSDQQQPTTSTSTPTTVNPALPTPKLLLQIHDLRHPSTTTFLTLIPNLASTLETALTTILQTLYTCPPPNPQTPNNPPKTTPITFTPTLPPTRSITTFLRPIPGVAYTTGTDLDADHKEIHLSLAYIASCTERYADSSSLRAEIVGVLTHELVHCYQHTSPDSDDDTAPTPPGGLIEGIADFVRLKAGLAPPHWQRPRSAAERPEKWDQGYQHTAYFLAWLEEVRVGTGAVGLVNDRLLRVGYVGEDDDEEGEGKDAQKRGEEGFWRGLFGVGVEELWEEYGRYLDTLAGEGR</sequence>
<dbReference type="EMBL" id="KZ821722">
    <property type="protein sequence ID" value="PYH79085.1"/>
    <property type="molecule type" value="Genomic_DNA"/>
</dbReference>
<dbReference type="InterPro" id="IPR007541">
    <property type="entry name" value="Uncharacterised_BSP"/>
</dbReference>
<proteinExistence type="predicted"/>
<dbReference type="OrthoDB" id="891726at2759"/>
<name>A0A319C1X3_9EURO</name>
<dbReference type="RefSeq" id="XP_025489285.1">
    <property type="nucleotide sequence ID" value="XM_025633532.1"/>
</dbReference>